<accession>A0ABW7WC64</accession>
<reference evidence="1 2" key="1">
    <citation type="submission" date="2024-10" db="EMBL/GenBank/DDBJ databases">
        <title>The Natural Products Discovery Center: Release of the First 8490 Sequenced Strains for Exploring Actinobacteria Biosynthetic Diversity.</title>
        <authorList>
            <person name="Kalkreuter E."/>
            <person name="Kautsar S.A."/>
            <person name="Yang D."/>
            <person name="Bader C.D."/>
            <person name="Teijaro C.N."/>
            <person name="Fluegel L."/>
            <person name="Davis C.M."/>
            <person name="Simpson J.R."/>
            <person name="Lauterbach L."/>
            <person name="Steele A.D."/>
            <person name="Gui C."/>
            <person name="Meng S."/>
            <person name="Li G."/>
            <person name="Viehrig K."/>
            <person name="Ye F."/>
            <person name="Su P."/>
            <person name="Kiefer A.F."/>
            <person name="Nichols A."/>
            <person name="Cepeda A.J."/>
            <person name="Yan W."/>
            <person name="Fan B."/>
            <person name="Jiang Y."/>
            <person name="Adhikari A."/>
            <person name="Zheng C.-J."/>
            <person name="Schuster L."/>
            <person name="Cowan T.M."/>
            <person name="Smanski M.J."/>
            <person name="Chevrette M.G."/>
            <person name="De Carvalho L.P.S."/>
            <person name="Shen B."/>
        </authorList>
    </citation>
    <scope>NUCLEOTIDE SEQUENCE [LARGE SCALE GENOMIC DNA]</scope>
    <source>
        <strain evidence="1 2">NPDC019626</strain>
    </source>
</reference>
<dbReference type="InterPro" id="IPR008912">
    <property type="entry name" value="Uncharacterised_CoxE"/>
</dbReference>
<dbReference type="InterPro" id="IPR036465">
    <property type="entry name" value="vWFA_dom_sf"/>
</dbReference>
<dbReference type="EMBL" id="JBIRXV010000001">
    <property type="protein sequence ID" value="MFI2320524.1"/>
    <property type="molecule type" value="Genomic_DNA"/>
</dbReference>
<dbReference type="SUPFAM" id="SSF53300">
    <property type="entry name" value="vWA-like"/>
    <property type="match status" value="1"/>
</dbReference>
<gene>
    <name evidence="1" type="ORF">ACH47G_08545</name>
</gene>
<dbReference type="PANTHER" id="PTHR39338">
    <property type="entry name" value="BLL5662 PROTEIN-RELATED"/>
    <property type="match status" value="1"/>
</dbReference>
<dbReference type="PANTHER" id="PTHR39338:SF5">
    <property type="entry name" value="BLR6139 PROTEIN"/>
    <property type="match status" value="1"/>
</dbReference>
<dbReference type="InterPro" id="IPR011195">
    <property type="entry name" value="UCP010256"/>
</dbReference>
<sequence>MSITENRLGETGRRGSDSMTDRLVEFVGLLRDHGINAGPSETIDAAEAMVALGIEDRDRLRSGMAACLLRRNGQRAVFDQLFDLYFLTAQQPRPVDPSTPDSIEALRDRLVAALAQDNSESVAELARQALTELGGYGGAGTGQSIAPITTASGAGWSSYLTMKALRPEELIDRVVAGMNGSSQLDTTVHTIEANRRLAAFRTAVQSEARLRSAQLRGTEYIARRGVESSTDQIDFLGAREQDLAEMRRLVHPLARKLATRLAVRRRKAVRGQIDLRRTLRRSMSTGGVPIDPVLRARKHGRPDLVVLADISGSVTGFAEFTLHLIQALQDQFSRVRSFGFVDTCDEITHFFTPGEPPTPGTAARIIRSTKVARFGSSNYGEAFQGFLDNYADALGPRTSVLILGDGRTNRTDPNLAAVQTIADRAKHTYWLNPEPSRSWSTGDSAAHVYAECVTMHECRNVKQLTEVVARLLPA</sequence>
<protein>
    <submittedName>
        <fullName evidence="1">VWA domain-containing protein</fullName>
    </submittedName>
</protein>
<comment type="caution">
    <text evidence="1">The sequence shown here is derived from an EMBL/GenBank/DDBJ whole genome shotgun (WGS) entry which is preliminary data.</text>
</comment>
<dbReference type="CDD" id="cd00198">
    <property type="entry name" value="vWFA"/>
    <property type="match status" value="1"/>
</dbReference>
<proteinExistence type="predicted"/>
<evidence type="ECO:0000313" key="2">
    <source>
        <dbReference type="Proteomes" id="UP001611450"/>
    </source>
</evidence>
<keyword evidence="2" id="KW-1185">Reference proteome</keyword>
<dbReference type="RefSeq" id="WP_396945075.1">
    <property type="nucleotide sequence ID" value="NZ_JBIRXV010000001.1"/>
</dbReference>
<dbReference type="PIRSF" id="PIRSF010256">
    <property type="entry name" value="CoxE_vWa"/>
    <property type="match status" value="1"/>
</dbReference>
<name>A0ABW7WC64_9NOCA</name>
<organism evidence="1 2">
    <name type="scientific">Nocardia beijingensis</name>
    <dbReference type="NCBI Taxonomy" id="95162"/>
    <lineage>
        <taxon>Bacteria</taxon>
        <taxon>Bacillati</taxon>
        <taxon>Actinomycetota</taxon>
        <taxon>Actinomycetes</taxon>
        <taxon>Mycobacteriales</taxon>
        <taxon>Nocardiaceae</taxon>
        <taxon>Nocardia</taxon>
    </lineage>
</organism>
<dbReference type="Pfam" id="PF05762">
    <property type="entry name" value="VWA_CoxE"/>
    <property type="match status" value="1"/>
</dbReference>
<dbReference type="Proteomes" id="UP001611450">
    <property type="component" value="Unassembled WGS sequence"/>
</dbReference>
<evidence type="ECO:0000313" key="1">
    <source>
        <dbReference type="EMBL" id="MFI2320524.1"/>
    </source>
</evidence>